<dbReference type="GO" id="GO:0016787">
    <property type="term" value="F:hydrolase activity"/>
    <property type="evidence" value="ECO:0007669"/>
    <property type="project" value="UniProtKB-KW"/>
</dbReference>
<accession>A0A2R4C9X7</accession>
<keyword evidence="2" id="KW-0378">Hydrolase</keyword>
<evidence type="ECO:0000259" key="1">
    <source>
        <dbReference type="Pfam" id="PF12697"/>
    </source>
</evidence>
<dbReference type="KEGG" id="masz:C9I28_12495"/>
<dbReference type="RefSeq" id="WP_107141773.1">
    <property type="nucleotide sequence ID" value="NZ_CP028324.1"/>
</dbReference>
<dbReference type="PANTHER" id="PTHR46438">
    <property type="entry name" value="ALPHA/BETA-HYDROLASES SUPERFAMILY PROTEIN"/>
    <property type="match status" value="1"/>
</dbReference>
<dbReference type="AlphaFoldDB" id="A0A2R4C9X7"/>
<dbReference type="SUPFAM" id="SSF53474">
    <property type="entry name" value="alpha/beta-Hydrolases"/>
    <property type="match status" value="1"/>
</dbReference>
<dbReference type="Gene3D" id="3.40.50.1820">
    <property type="entry name" value="alpha/beta hydrolase"/>
    <property type="match status" value="1"/>
</dbReference>
<dbReference type="Pfam" id="PF12697">
    <property type="entry name" value="Abhydrolase_6"/>
    <property type="match status" value="1"/>
</dbReference>
<dbReference type="EMBL" id="CP028324">
    <property type="protein sequence ID" value="AVR96426.1"/>
    <property type="molecule type" value="Genomic_DNA"/>
</dbReference>
<dbReference type="PRINTS" id="PR00412">
    <property type="entry name" value="EPOXHYDRLASE"/>
</dbReference>
<protein>
    <submittedName>
        <fullName evidence="2">Alpha/beta hydrolase</fullName>
    </submittedName>
</protein>
<organism evidence="2 3">
    <name type="scientific">Pseudoduganella armeniaca</name>
    <dbReference type="NCBI Taxonomy" id="2072590"/>
    <lineage>
        <taxon>Bacteria</taxon>
        <taxon>Pseudomonadati</taxon>
        <taxon>Pseudomonadota</taxon>
        <taxon>Betaproteobacteria</taxon>
        <taxon>Burkholderiales</taxon>
        <taxon>Oxalobacteraceae</taxon>
        <taxon>Telluria group</taxon>
        <taxon>Pseudoduganella</taxon>
    </lineage>
</organism>
<dbReference type="InterPro" id="IPR000639">
    <property type="entry name" value="Epox_hydrolase-like"/>
</dbReference>
<reference evidence="2 3" key="1">
    <citation type="submission" date="2018-03" db="EMBL/GenBank/DDBJ databases">
        <title>Massilia armeniaca sp. nov., isolated from desert soil.</title>
        <authorList>
            <person name="Huang H."/>
            <person name="Ren M."/>
        </authorList>
    </citation>
    <scope>NUCLEOTIDE SEQUENCE [LARGE SCALE GENOMIC DNA]</scope>
    <source>
        <strain evidence="2 3">ZMN-3</strain>
    </source>
</reference>
<gene>
    <name evidence="2" type="ORF">C9I28_12495</name>
</gene>
<keyword evidence="3" id="KW-1185">Reference proteome</keyword>
<dbReference type="InterPro" id="IPR029058">
    <property type="entry name" value="AB_hydrolase_fold"/>
</dbReference>
<dbReference type="Proteomes" id="UP000240505">
    <property type="component" value="Chromosome"/>
</dbReference>
<evidence type="ECO:0000313" key="2">
    <source>
        <dbReference type="EMBL" id="AVR96426.1"/>
    </source>
</evidence>
<dbReference type="OrthoDB" id="9799989at2"/>
<dbReference type="PANTHER" id="PTHR46438:SF11">
    <property type="entry name" value="LIPASE-RELATED"/>
    <property type="match status" value="1"/>
</dbReference>
<name>A0A2R4C9X7_9BURK</name>
<sequence length="317" mass="34157">MKAGAWIDSILASHSSKGRGSIAASLPTRSVETPVGLVRVYDSRTHKPTVVLVPDGPNVIEHYSRLVELLAPHLRVVCFDMPGFGHSLPSRSYEHSLDQGAGAVLGVLDALHIESTALAFSCANGFYALRAAQIAPERISCLVLSQTPSLGAMQQWVDRIIPKPLTIPGVGQVAAWLFRKKVAKSWYRTALPKTTLARPFQHIALQALADGACFCLAGVVQGLCRESEALSDVRAPVTVVWGTMDRSHKLTDPHSLCNSTPHAEVVRFEDCGHFPDVEQPERYAALLLERVLQTSGSNPYGAGAELGLPSLFPQASP</sequence>
<feature type="domain" description="AB hydrolase-1" evidence="1">
    <location>
        <begin position="50"/>
        <end position="285"/>
    </location>
</feature>
<dbReference type="InterPro" id="IPR000073">
    <property type="entry name" value="AB_hydrolase_1"/>
</dbReference>
<evidence type="ECO:0000313" key="3">
    <source>
        <dbReference type="Proteomes" id="UP000240505"/>
    </source>
</evidence>
<proteinExistence type="predicted"/>
<dbReference type="PRINTS" id="PR00111">
    <property type="entry name" value="ABHYDROLASE"/>
</dbReference>